<accession>A0AAV9RGI0</accession>
<name>A0AAV9RGI0_9TELE</name>
<keyword evidence="2" id="KW-1185">Reference proteome</keyword>
<comment type="caution">
    <text evidence="1">The sequence shown here is derived from an EMBL/GenBank/DDBJ whole genome shotgun (WGS) entry which is preliminary data.</text>
</comment>
<dbReference type="Proteomes" id="UP001311232">
    <property type="component" value="Unassembled WGS sequence"/>
</dbReference>
<protein>
    <submittedName>
        <fullName evidence="1">Uncharacterized protein</fullName>
    </submittedName>
</protein>
<reference evidence="1 2" key="1">
    <citation type="submission" date="2021-06" db="EMBL/GenBank/DDBJ databases">
        <authorList>
            <person name="Palmer J.M."/>
        </authorList>
    </citation>
    <scope>NUCLEOTIDE SEQUENCE [LARGE SCALE GENOMIC DNA]</scope>
    <source>
        <strain evidence="1 2">MEX-2019</strain>
        <tissue evidence="1">Muscle</tissue>
    </source>
</reference>
<dbReference type="AlphaFoldDB" id="A0AAV9RGI0"/>
<gene>
    <name evidence="1" type="ORF">CRENBAI_005043</name>
</gene>
<organism evidence="1 2">
    <name type="scientific">Crenichthys baileyi</name>
    <name type="common">White River springfish</name>
    <dbReference type="NCBI Taxonomy" id="28760"/>
    <lineage>
        <taxon>Eukaryota</taxon>
        <taxon>Metazoa</taxon>
        <taxon>Chordata</taxon>
        <taxon>Craniata</taxon>
        <taxon>Vertebrata</taxon>
        <taxon>Euteleostomi</taxon>
        <taxon>Actinopterygii</taxon>
        <taxon>Neopterygii</taxon>
        <taxon>Teleostei</taxon>
        <taxon>Neoteleostei</taxon>
        <taxon>Acanthomorphata</taxon>
        <taxon>Ovalentaria</taxon>
        <taxon>Atherinomorphae</taxon>
        <taxon>Cyprinodontiformes</taxon>
        <taxon>Goodeidae</taxon>
        <taxon>Crenichthys</taxon>
    </lineage>
</organism>
<evidence type="ECO:0000313" key="2">
    <source>
        <dbReference type="Proteomes" id="UP001311232"/>
    </source>
</evidence>
<proteinExistence type="predicted"/>
<evidence type="ECO:0000313" key="1">
    <source>
        <dbReference type="EMBL" id="KAK5608075.1"/>
    </source>
</evidence>
<dbReference type="EMBL" id="JAHHUM010001861">
    <property type="protein sequence ID" value="KAK5608075.1"/>
    <property type="molecule type" value="Genomic_DNA"/>
</dbReference>
<sequence>MRGPALTNGGSESKPKIGNTCDLRCVPQVTDIVFFPNIKVMERRPAPEQREELNKNAVLQHGGLFSCRSQRDTQQERHDAQMSSCWQADMTLQLGTKSDYDHVDHMQADFPHALEKKAVDHSIARLPACTSR</sequence>